<reference evidence="2 3" key="1">
    <citation type="submission" date="2018-08" db="EMBL/GenBank/DDBJ databases">
        <title>Isolation, diversity and antifungal activity of Actinobacteria from cow dung.</title>
        <authorList>
            <person name="Ling L."/>
        </authorList>
    </citation>
    <scope>NUCLEOTIDE SEQUENCE [LARGE SCALE GENOMIC DNA]</scope>
    <source>
        <strain evidence="2 3">NEAU-LLE</strain>
    </source>
</reference>
<gene>
    <name evidence="2" type="ORF">DY023_01280</name>
</gene>
<dbReference type="Pfam" id="PF04328">
    <property type="entry name" value="Sel_put"/>
    <property type="match status" value="1"/>
</dbReference>
<feature type="region of interest" description="Disordered" evidence="1">
    <location>
        <begin position="36"/>
        <end position="61"/>
    </location>
</feature>
<dbReference type="EMBL" id="QUAB01000012">
    <property type="protein sequence ID" value="REJ08180.1"/>
    <property type="molecule type" value="Genomic_DNA"/>
</dbReference>
<evidence type="ECO:0000313" key="3">
    <source>
        <dbReference type="Proteomes" id="UP000262172"/>
    </source>
</evidence>
<organism evidence="2 3">
    <name type="scientific">Microbacterium bovistercoris</name>
    <dbReference type="NCBI Taxonomy" id="2293570"/>
    <lineage>
        <taxon>Bacteria</taxon>
        <taxon>Bacillati</taxon>
        <taxon>Actinomycetota</taxon>
        <taxon>Actinomycetes</taxon>
        <taxon>Micrococcales</taxon>
        <taxon>Microbacteriaceae</taxon>
        <taxon>Microbacterium</taxon>
    </lineage>
</organism>
<dbReference type="InterPro" id="IPR007423">
    <property type="entry name" value="Sel_put"/>
</dbReference>
<evidence type="ECO:0000313" key="2">
    <source>
        <dbReference type="EMBL" id="REJ08180.1"/>
    </source>
</evidence>
<keyword evidence="3" id="KW-1185">Reference proteome</keyword>
<name>A0A371NXQ2_9MICO</name>
<accession>A0A371NXQ2</accession>
<dbReference type="RefSeq" id="WP_116240539.1">
    <property type="nucleotide sequence ID" value="NZ_QUAB01000012.1"/>
</dbReference>
<sequence>MLRRAWRRLAWYVNGLTERSKCTCYLEHERSVHPDREPMSEREFRRTHYADQDANPGARRC</sequence>
<proteinExistence type="predicted"/>
<dbReference type="Proteomes" id="UP000262172">
    <property type="component" value="Unassembled WGS sequence"/>
</dbReference>
<dbReference type="OrthoDB" id="3541280at2"/>
<evidence type="ECO:0000256" key="1">
    <source>
        <dbReference type="SAM" id="MobiDB-lite"/>
    </source>
</evidence>
<protein>
    <submittedName>
        <fullName evidence="2">DUF466 domain-containing protein</fullName>
    </submittedName>
</protein>
<dbReference type="AlphaFoldDB" id="A0A371NXQ2"/>
<comment type="caution">
    <text evidence="2">The sequence shown here is derived from an EMBL/GenBank/DDBJ whole genome shotgun (WGS) entry which is preliminary data.</text>
</comment>
<feature type="compositionally biased region" description="Basic and acidic residues" evidence="1">
    <location>
        <begin position="36"/>
        <end position="51"/>
    </location>
</feature>